<dbReference type="NCBIfam" id="TIGR00615">
    <property type="entry name" value="recR"/>
    <property type="match status" value="1"/>
</dbReference>
<dbReference type="PROSITE" id="PS50880">
    <property type="entry name" value="TOPRIM"/>
    <property type="match status" value="1"/>
</dbReference>
<gene>
    <name evidence="7" type="primary">recR</name>
    <name evidence="9" type="ORF">AOA14_00215</name>
</gene>
<organism evidence="9 10">
    <name type="scientific">Sphingopyxis terrae subsp. terrae NBRC 15098</name>
    <dbReference type="NCBI Taxonomy" id="1219058"/>
    <lineage>
        <taxon>Bacteria</taxon>
        <taxon>Pseudomonadati</taxon>
        <taxon>Pseudomonadota</taxon>
        <taxon>Alphaproteobacteria</taxon>
        <taxon>Sphingomonadales</taxon>
        <taxon>Sphingomonadaceae</taxon>
        <taxon>Sphingopyxis</taxon>
    </lineage>
</organism>
<dbReference type="Proteomes" id="UP000076234">
    <property type="component" value="Chromosome"/>
</dbReference>
<dbReference type="GO" id="GO:0006310">
    <property type="term" value="P:DNA recombination"/>
    <property type="evidence" value="ECO:0007669"/>
    <property type="project" value="UniProtKB-UniRule"/>
</dbReference>
<evidence type="ECO:0000313" key="9">
    <source>
        <dbReference type="EMBL" id="AMU93034.1"/>
    </source>
</evidence>
<name>A0A142VTD8_9SPHN</name>
<dbReference type="InterPro" id="IPR023627">
    <property type="entry name" value="Rcmb_RecR"/>
</dbReference>
<dbReference type="Pfam" id="PF02132">
    <property type="entry name" value="RecR_ZnF"/>
    <property type="match status" value="1"/>
</dbReference>
<dbReference type="PROSITE" id="PS01300">
    <property type="entry name" value="RECR"/>
    <property type="match status" value="1"/>
</dbReference>
<dbReference type="GO" id="GO:0003677">
    <property type="term" value="F:DNA binding"/>
    <property type="evidence" value="ECO:0007669"/>
    <property type="project" value="UniProtKB-UniRule"/>
</dbReference>
<feature type="zinc finger region" description="C4-type" evidence="7">
    <location>
        <begin position="69"/>
        <end position="84"/>
    </location>
</feature>
<dbReference type="GO" id="GO:0008270">
    <property type="term" value="F:zinc ion binding"/>
    <property type="evidence" value="ECO:0007669"/>
    <property type="project" value="UniProtKB-KW"/>
</dbReference>
<dbReference type="PANTHER" id="PTHR30446:SF0">
    <property type="entry name" value="RECOMBINATION PROTEIN RECR"/>
    <property type="match status" value="1"/>
</dbReference>
<dbReference type="EMBL" id="CP013342">
    <property type="protein sequence ID" value="AMU93034.1"/>
    <property type="molecule type" value="Genomic_DNA"/>
</dbReference>
<comment type="similarity">
    <text evidence="7">Belongs to the RecR family.</text>
</comment>
<feature type="domain" description="Toprim" evidence="8">
    <location>
        <begin position="92"/>
        <end position="187"/>
    </location>
</feature>
<evidence type="ECO:0000259" key="8">
    <source>
        <dbReference type="PROSITE" id="PS50880"/>
    </source>
</evidence>
<dbReference type="Pfam" id="PF21176">
    <property type="entry name" value="RecR_HhH"/>
    <property type="match status" value="1"/>
</dbReference>
<keyword evidence="4 7" id="KW-0862">Zinc</keyword>
<comment type="function">
    <text evidence="7">May play a role in DNA repair. It seems to be involved in an RecBC-independent recombinational process of DNA repair. It may act with RecF and RecO.</text>
</comment>
<dbReference type="InterPro" id="IPR034137">
    <property type="entry name" value="TOPRIM_RecR"/>
</dbReference>
<reference evidence="9 10" key="2">
    <citation type="journal article" date="2016" name="Genome Announc.">
        <title>Complete Genome Sequence of Sphingopyxis terrae Strain 203-1 (NBRC 111660), a Polyethylene Glycol Degrader.</title>
        <authorList>
            <person name="Ohtsubo Y."/>
            <person name="Nonoyama S."/>
            <person name="Nagata Y."/>
            <person name="Numata M."/>
            <person name="Tsuchikane K."/>
            <person name="Hosoyama A."/>
            <person name="Yamazoe A."/>
            <person name="Tsuda M."/>
            <person name="Fujita N."/>
            <person name="Kawai F."/>
        </authorList>
    </citation>
    <scope>NUCLEOTIDE SEQUENCE [LARGE SCALE GENOMIC DNA]</scope>
    <source>
        <strain evidence="9 10">203-1</strain>
    </source>
</reference>
<reference evidence="10" key="1">
    <citation type="submission" date="2015-11" db="EMBL/GenBank/DDBJ databases">
        <title>Complete genome sequence of a polyethylene glycol-degrading strain Sphingopyxis terrae strain 203-1 (NBRC 15098).</title>
        <authorList>
            <person name="Yoshiyuki O."/>
            <person name="Shouta N."/>
            <person name="Nagata Y."/>
            <person name="Numata M."/>
            <person name="Tsuchikane K."/>
            <person name="Hosoyama A."/>
            <person name="Yamazoe A."/>
            <person name="Tsuda M."/>
            <person name="Fujita N."/>
            <person name="Kawai F."/>
        </authorList>
    </citation>
    <scope>NUCLEOTIDE SEQUENCE [LARGE SCALE GENOMIC DNA]</scope>
    <source>
        <strain evidence="10">203-1</strain>
    </source>
</reference>
<keyword evidence="5 7" id="KW-0233">DNA recombination</keyword>
<dbReference type="Gene3D" id="3.40.1360.10">
    <property type="match status" value="1"/>
</dbReference>
<evidence type="ECO:0000256" key="7">
    <source>
        <dbReference type="HAMAP-Rule" id="MF_00017"/>
    </source>
</evidence>
<dbReference type="HAMAP" id="MF_00017">
    <property type="entry name" value="RecR"/>
    <property type="match status" value="1"/>
</dbReference>
<dbReference type="SUPFAM" id="SSF111304">
    <property type="entry name" value="Recombination protein RecR"/>
    <property type="match status" value="1"/>
</dbReference>
<dbReference type="STRING" id="1219058.AOA14_00215"/>
<evidence type="ECO:0000256" key="1">
    <source>
        <dbReference type="ARBA" id="ARBA00022723"/>
    </source>
</evidence>
<dbReference type="GO" id="GO:0006281">
    <property type="term" value="P:DNA repair"/>
    <property type="evidence" value="ECO:0007669"/>
    <property type="project" value="UniProtKB-UniRule"/>
</dbReference>
<evidence type="ECO:0000256" key="2">
    <source>
        <dbReference type="ARBA" id="ARBA00022763"/>
    </source>
</evidence>
<dbReference type="InterPro" id="IPR006171">
    <property type="entry name" value="TOPRIM_dom"/>
</dbReference>
<dbReference type="Pfam" id="PF13662">
    <property type="entry name" value="Toprim_4"/>
    <property type="match status" value="1"/>
</dbReference>
<evidence type="ECO:0000313" key="10">
    <source>
        <dbReference type="Proteomes" id="UP000076234"/>
    </source>
</evidence>
<keyword evidence="3 7" id="KW-0863">Zinc-finger</keyword>
<dbReference type="InterPro" id="IPR000093">
    <property type="entry name" value="DNA_Rcmb_RecR"/>
</dbReference>
<accession>A0A142VTD8</accession>
<protein>
    <recommendedName>
        <fullName evidence="7">Recombination protein RecR</fullName>
    </recommendedName>
</protein>
<proteinExistence type="inferred from homology"/>
<evidence type="ECO:0000256" key="5">
    <source>
        <dbReference type="ARBA" id="ARBA00023172"/>
    </source>
</evidence>
<dbReference type="PANTHER" id="PTHR30446">
    <property type="entry name" value="RECOMBINATION PROTEIN RECR"/>
    <property type="match status" value="1"/>
</dbReference>
<keyword evidence="2 7" id="KW-0227">DNA damage</keyword>
<evidence type="ECO:0000256" key="4">
    <source>
        <dbReference type="ARBA" id="ARBA00022833"/>
    </source>
</evidence>
<keyword evidence="1 7" id="KW-0479">Metal-binding</keyword>
<dbReference type="KEGG" id="ster:AOA14_00215"/>
<evidence type="ECO:0000256" key="6">
    <source>
        <dbReference type="ARBA" id="ARBA00023204"/>
    </source>
</evidence>
<dbReference type="Gene3D" id="6.10.250.240">
    <property type="match status" value="1"/>
</dbReference>
<sequence length="211" mass="22787">MLRATLWVITTLPMASTEIEALVQQLARLPGLGPRSARRAVLHLMKKRESSFAPLLAALQTVSERLVTCGICGNVDTSDPCAICADPRRDPRSLCVVEEVSDLWALDKSRLFPGKYHVLGGRLSALEGVRPQDLSIDALVARVAAGGIDEVVLAMNATLEGQTTAHYLAERLEGYPVRLTQLAHGLPVGGELDYLDEGTLAQALRARRPVS</sequence>
<dbReference type="CDD" id="cd01025">
    <property type="entry name" value="TOPRIM_recR"/>
    <property type="match status" value="1"/>
</dbReference>
<dbReference type="InterPro" id="IPR015967">
    <property type="entry name" value="Rcmb_RecR_Znf"/>
</dbReference>
<evidence type="ECO:0000256" key="3">
    <source>
        <dbReference type="ARBA" id="ARBA00022771"/>
    </source>
</evidence>
<dbReference type="SMART" id="SM00493">
    <property type="entry name" value="TOPRIM"/>
    <property type="match status" value="1"/>
</dbReference>
<dbReference type="Pfam" id="PF21175">
    <property type="entry name" value="RecR_C"/>
    <property type="match status" value="1"/>
</dbReference>
<dbReference type="AlphaFoldDB" id="A0A142VTD8"/>
<dbReference type="Gene3D" id="1.10.8.420">
    <property type="entry name" value="RecR Domain 1"/>
    <property type="match status" value="1"/>
</dbReference>
<keyword evidence="6 7" id="KW-0234">DNA repair</keyword>